<reference evidence="1 2" key="1">
    <citation type="submission" date="2018-04" db="EMBL/GenBank/DDBJ databases">
        <title>Thalassorhabdus spongiae gen. nov., sp. nov., isolated from a marine sponge in South-West Iceland.</title>
        <authorList>
            <person name="Knobloch S."/>
            <person name="Daussin A."/>
            <person name="Johannsson R."/>
            <person name="Marteinsson V.T."/>
        </authorList>
    </citation>
    <scope>NUCLEOTIDE SEQUENCE [LARGE SCALE GENOMIC DNA]</scope>
    <source>
        <strain evidence="1 2">Hp12</strain>
    </source>
</reference>
<organism evidence="1 2">
    <name type="scientific">Pelagibaculum spongiae</name>
    <dbReference type="NCBI Taxonomy" id="2080658"/>
    <lineage>
        <taxon>Bacteria</taxon>
        <taxon>Pseudomonadati</taxon>
        <taxon>Pseudomonadota</taxon>
        <taxon>Gammaproteobacteria</taxon>
        <taxon>Oceanospirillales</taxon>
        <taxon>Pelagibaculum</taxon>
    </lineage>
</organism>
<proteinExistence type="predicted"/>
<evidence type="ECO:0000313" key="1">
    <source>
        <dbReference type="EMBL" id="PVZ64362.1"/>
    </source>
</evidence>
<accession>A0A2V1GNY8</accession>
<protein>
    <submittedName>
        <fullName evidence="1">Uncharacterized protein</fullName>
    </submittedName>
</protein>
<dbReference type="Proteomes" id="UP000244906">
    <property type="component" value="Unassembled WGS sequence"/>
</dbReference>
<keyword evidence="2" id="KW-1185">Reference proteome</keyword>
<name>A0A2V1GNY8_9GAMM</name>
<gene>
    <name evidence="1" type="ORF">DC094_20090</name>
</gene>
<dbReference type="EMBL" id="QDDL01000013">
    <property type="protein sequence ID" value="PVZ64362.1"/>
    <property type="molecule type" value="Genomic_DNA"/>
</dbReference>
<dbReference type="AlphaFoldDB" id="A0A2V1GNY8"/>
<evidence type="ECO:0000313" key="2">
    <source>
        <dbReference type="Proteomes" id="UP000244906"/>
    </source>
</evidence>
<comment type="caution">
    <text evidence="1">The sequence shown here is derived from an EMBL/GenBank/DDBJ whole genome shotgun (WGS) entry which is preliminary data.</text>
</comment>
<sequence length="71" mass="8168">MSDLKFLTETHSIKMSIKRMVFPSQNSKIATNKIATTQSPSALEAFKIYYFDGSNISLRSCYQLKISKKHY</sequence>